<proteinExistence type="predicted"/>
<protein>
    <submittedName>
        <fullName evidence="1">Uncharacterized protein</fullName>
    </submittedName>
</protein>
<evidence type="ECO:0000313" key="1">
    <source>
        <dbReference type="EMBL" id="TLS42127.1"/>
    </source>
</evidence>
<keyword evidence="2" id="KW-1185">Reference proteome</keyword>
<dbReference type="AlphaFoldDB" id="A0A5R9FE72"/>
<reference evidence="1 2" key="1">
    <citation type="submission" date="2019-05" db="EMBL/GenBank/DDBJ databases">
        <title>Streptomyces sp. NEAU-C151, a novel actinomycete isolated from soil.</title>
        <authorList>
            <person name="Han L."/>
            <person name="Jiang H."/>
        </authorList>
    </citation>
    <scope>NUCLEOTIDE SEQUENCE [LARGE SCALE GENOMIC DNA]</scope>
    <source>
        <strain evidence="1 2">NEAU-C151</strain>
    </source>
</reference>
<organism evidence="1 2">
    <name type="scientific">Streptomyces montanus</name>
    <dbReference type="NCBI Taxonomy" id="2580423"/>
    <lineage>
        <taxon>Bacteria</taxon>
        <taxon>Bacillati</taxon>
        <taxon>Actinomycetota</taxon>
        <taxon>Actinomycetes</taxon>
        <taxon>Kitasatosporales</taxon>
        <taxon>Streptomycetaceae</taxon>
        <taxon>Streptomyces</taxon>
    </lineage>
</organism>
<gene>
    <name evidence="1" type="ORF">FE633_32655</name>
</gene>
<comment type="caution">
    <text evidence="1">The sequence shown here is derived from an EMBL/GenBank/DDBJ whole genome shotgun (WGS) entry which is preliminary data.</text>
</comment>
<sequence length="84" mass="9942">MAFLVPVMQRSTDPDHSPLHLQMHEQMHVHAGWFCGYSFHACLTRLQLPQRMPQRSHHMRPPAPVHDLTRHHLRRVVRIESLVL</sequence>
<dbReference type="Proteomes" id="UP000305906">
    <property type="component" value="Unassembled WGS sequence"/>
</dbReference>
<name>A0A5R9FE72_9ACTN</name>
<dbReference type="EMBL" id="VBZC01000045">
    <property type="protein sequence ID" value="TLS42127.1"/>
    <property type="molecule type" value="Genomic_DNA"/>
</dbReference>
<evidence type="ECO:0000313" key="2">
    <source>
        <dbReference type="Proteomes" id="UP000305906"/>
    </source>
</evidence>
<accession>A0A5R9FE72</accession>